<evidence type="ECO:0000313" key="2">
    <source>
        <dbReference type="EnsemblPlants" id="Ma10_p00970.1"/>
    </source>
</evidence>
<organism evidence="2 3">
    <name type="scientific">Musa acuminata subsp. malaccensis</name>
    <name type="common">Wild banana</name>
    <name type="synonym">Musa malaccensis</name>
    <dbReference type="NCBI Taxonomy" id="214687"/>
    <lineage>
        <taxon>Eukaryota</taxon>
        <taxon>Viridiplantae</taxon>
        <taxon>Streptophyta</taxon>
        <taxon>Embryophyta</taxon>
        <taxon>Tracheophyta</taxon>
        <taxon>Spermatophyta</taxon>
        <taxon>Magnoliopsida</taxon>
        <taxon>Liliopsida</taxon>
        <taxon>Zingiberales</taxon>
        <taxon>Musaceae</taxon>
        <taxon>Musa</taxon>
    </lineage>
</organism>
<dbReference type="EMBL" id="HG996476">
    <property type="protein sequence ID" value="CAG1852147.1"/>
    <property type="molecule type" value="Genomic_DNA"/>
</dbReference>
<protein>
    <submittedName>
        <fullName evidence="1">(wild Malaysian banana) hypothetical protein</fullName>
    </submittedName>
</protein>
<evidence type="ECO:0000313" key="3">
    <source>
        <dbReference type="Proteomes" id="UP000012960"/>
    </source>
</evidence>
<dbReference type="Proteomes" id="UP000012960">
    <property type="component" value="Unplaced"/>
</dbReference>
<dbReference type="EnsemblPlants" id="Ma10_t00970.1">
    <property type="protein sequence ID" value="Ma10_p00970.1"/>
    <property type="gene ID" value="Ma10_g00970"/>
</dbReference>
<reference evidence="2" key="2">
    <citation type="submission" date="2021-05" db="UniProtKB">
        <authorList>
            <consortium name="EnsemblPlants"/>
        </authorList>
    </citation>
    <scope>IDENTIFICATION</scope>
    <source>
        <strain evidence="2">subsp. malaccensis</strain>
    </source>
</reference>
<proteinExistence type="predicted"/>
<dbReference type="AlphaFoldDB" id="A0A804KR85"/>
<sequence length="83" mass="8990">MVNCSSCCTESQREAALLLGQFASADSDCKALCAYCSKRCCPPSDRDASVPRYSTSGNVCLCSWKAGPALLFLINFLTICLFY</sequence>
<reference evidence="1" key="1">
    <citation type="submission" date="2021-03" db="EMBL/GenBank/DDBJ databases">
        <authorList>
            <consortium name="Genoscope - CEA"/>
            <person name="William W."/>
        </authorList>
    </citation>
    <scope>NUCLEOTIDE SEQUENCE</scope>
    <source>
        <strain evidence="1">Doubled-haploid Pahang</strain>
    </source>
</reference>
<accession>A0A804KR85</accession>
<dbReference type="InParanoid" id="A0A804KR85"/>
<name>A0A804KR85_MUSAM</name>
<gene>
    <name evidence="1" type="ORF">GSMUA_102550.1</name>
</gene>
<dbReference type="Gramene" id="Ma10_t00970.1">
    <property type="protein sequence ID" value="Ma10_p00970.1"/>
    <property type="gene ID" value="Ma10_g00970"/>
</dbReference>
<evidence type="ECO:0000313" key="1">
    <source>
        <dbReference type="EMBL" id="CAG1852147.1"/>
    </source>
</evidence>
<keyword evidence="3" id="KW-1185">Reference proteome</keyword>